<gene>
    <name evidence="2" type="ORF">VB248_09065</name>
</gene>
<dbReference type="CDD" id="cd06433">
    <property type="entry name" value="GT_2_WfgS_like"/>
    <property type="match status" value="1"/>
</dbReference>
<dbReference type="RefSeq" id="WP_323296446.1">
    <property type="nucleotide sequence ID" value="NZ_JAYFUM010000009.1"/>
</dbReference>
<dbReference type="InterPro" id="IPR001173">
    <property type="entry name" value="Glyco_trans_2-like"/>
</dbReference>
<dbReference type="Gene3D" id="3.90.550.10">
    <property type="entry name" value="Spore Coat Polysaccharide Biosynthesis Protein SpsA, Chain A"/>
    <property type="match status" value="1"/>
</dbReference>
<accession>A0ABU5QA61</accession>
<evidence type="ECO:0000313" key="3">
    <source>
        <dbReference type="Proteomes" id="UP001302949"/>
    </source>
</evidence>
<feature type="domain" description="Glycosyltransferase 2-like" evidence="1">
    <location>
        <begin position="6"/>
        <end position="111"/>
    </location>
</feature>
<keyword evidence="2" id="KW-0808">Transferase</keyword>
<dbReference type="EMBL" id="JAYFUM010000009">
    <property type="protein sequence ID" value="MEA5139284.1"/>
    <property type="molecule type" value="Genomic_DNA"/>
</dbReference>
<dbReference type="EC" id="2.4.-.-" evidence="2"/>
<dbReference type="GO" id="GO:0016757">
    <property type="term" value="F:glycosyltransferase activity"/>
    <property type="evidence" value="ECO:0007669"/>
    <property type="project" value="UniProtKB-KW"/>
</dbReference>
<organism evidence="2 3">
    <name type="scientific">Arcicella rigui</name>
    <dbReference type="NCBI Taxonomy" id="797020"/>
    <lineage>
        <taxon>Bacteria</taxon>
        <taxon>Pseudomonadati</taxon>
        <taxon>Bacteroidota</taxon>
        <taxon>Cytophagia</taxon>
        <taxon>Cytophagales</taxon>
        <taxon>Flectobacillaceae</taxon>
        <taxon>Arcicella</taxon>
    </lineage>
</organism>
<dbReference type="InterPro" id="IPR029044">
    <property type="entry name" value="Nucleotide-diphossugar_trans"/>
</dbReference>
<evidence type="ECO:0000313" key="2">
    <source>
        <dbReference type="EMBL" id="MEA5139284.1"/>
    </source>
</evidence>
<dbReference type="SUPFAM" id="SSF53448">
    <property type="entry name" value="Nucleotide-diphospho-sugar transferases"/>
    <property type="match status" value="1"/>
</dbReference>
<dbReference type="Proteomes" id="UP001302949">
    <property type="component" value="Unassembled WGS sequence"/>
</dbReference>
<dbReference type="Pfam" id="PF00535">
    <property type="entry name" value="Glycos_transf_2"/>
    <property type="match status" value="1"/>
</dbReference>
<protein>
    <submittedName>
        <fullName evidence="2">Glycosyltransferase family 2 protein</fullName>
        <ecNumber evidence="2">2.4.-.-</ecNumber>
    </submittedName>
</protein>
<name>A0ABU5QA61_9BACT</name>
<sequence length="261" mass="30273">MRPKISIITATYNSAKTLEQSLLSVISQGYNNIEYIVIDGGSKDGTLGILEKYNSEISYWISEKDKGIYDAWNKGVEKATGDWIAFLGSDDFFYPDAIQHYVDFINKEQINNTDCLYISSKIEMITEEGRVLRTYGWPWNWEQFRRVNIIAHPGSLQSKYLFEKYGNYDINYKIVGDYELLLRPQKSLNAKFINTVTVKMTVGGASNQLKMFKELKKVIIVRGGVSVLRANFDYYIHITKLYFKNLGLRFGINLYWKRAHK</sequence>
<keyword evidence="2" id="KW-0328">Glycosyltransferase</keyword>
<keyword evidence="3" id="KW-1185">Reference proteome</keyword>
<comment type="caution">
    <text evidence="2">The sequence shown here is derived from an EMBL/GenBank/DDBJ whole genome shotgun (WGS) entry which is preliminary data.</text>
</comment>
<dbReference type="PANTHER" id="PTHR22916">
    <property type="entry name" value="GLYCOSYLTRANSFERASE"/>
    <property type="match status" value="1"/>
</dbReference>
<proteinExistence type="predicted"/>
<reference evidence="2 3" key="1">
    <citation type="submission" date="2023-12" db="EMBL/GenBank/DDBJ databases">
        <title>Novel species of the genus Arcicella isolated from rivers.</title>
        <authorList>
            <person name="Lu H."/>
        </authorList>
    </citation>
    <scope>NUCLEOTIDE SEQUENCE [LARGE SCALE GENOMIC DNA]</scope>
    <source>
        <strain evidence="2 3">KCTC 23307</strain>
    </source>
</reference>
<evidence type="ECO:0000259" key="1">
    <source>
        <dbReference type="Pfam" id="PF00535"/>
    </source>
</evidence>
<dbReference type="PANTHER" id="PTHR22916:SF3">
    <property type="entry name" value="UDP-GLCNAC:BETAGAL BETA-1,3-N-ACETYLGLUCOSAMINYLTRANSFERASE-LIKE PROTEIN 1"/>
    <property type="match status" value="1"/>
</dbReference>